<dbReference type="CDD" id="cd00146">
    <property type="entry name" value="PKD"/>
    <property type="match status" value="1"/>
</dbReference>
<dbReference type="SUPFAM" id="SSF51445">
    <property type="entry name" value="(Trans)glycosidases"/>
    <property type="match status" value="1"/>
</dbReference>
<dbReference type="GO" id="GO:0006032">
    <property type="term" value="P:chitin catabolic process"/>
    <property type="evidence" value="ECO:0007669"/>
    <property type="project" value="UniProtKB-KW"/>
</dbReference>
<keyword evidence="3" id="KW-0119">Carbohydrate metabolism</keyword>
<comment type="catalytic activity">
    <reaction evidence="1">
        <text>Random endo-hydrolysis of N-acetyl-beta-D-glucosaminide (1-&gt;4)-beta-linkages in chitin and chitodextrins.</text>
        <dbReference type="EC" id="3.2.1.14"/>
    </reaction>
</comment>
<evidence type="ECO:0000256" key="3">
    <source>
        <dbReference type="ARBA" id="ARBA00023024"/>
    </source>
</evidence>
<dbReference type="EC" id="3.2.1.14" evidence="2"/>
<dbReference type="SMART" id="SM00089">
    <property type="entry name" value="PKD"/>
    <property type="match status" value="3"/>
</dbReference>
<dbReference type="AlphaFoldDB" id="A0A4Q7RT48"/>
<dbReference type="InterPro" id="IPR001223">
    <property type="entry name" value="Glyco_hydro18_cat"/>
</dbReference>
<feature type="domain" description="GH18" evidence="5">
    <location>
        <begin position="120"/>
        <end position="540"/>
    </location>
</feature>
<dbReference type="Gene3D" id="2.60.40.10">
    <property type="entry name" value="Immunoglobulins"/>
    <property type="match status" value="2"/>
</dbReference>
<feature type="region of interest" description="Disordered" evidence="4">
    <location>
        <begin position="875"/>
        <end position="901"/>
    </location>
</feature>
<proteinExistence type="predicted"/>
<organism evidence="6 7">
    <name type="scientific">Cupriavidus agavae</name>
    <dbReference type="NCBI Taxonomy" id="1001822"/>
    <lineage>
        <taxon>Bacteria</taxon>
        <taxon>Pseudomonadati</taxon>
        <taxon>Pseudomonadota</taxon>
        <taxon>Betaproteobacteria</taxon>
        <taxon>Burkholderiales</taxon>
        <taxon>Burkholderiaceae</taxon>
        <taxon>Cupriavidus</taxon>
    </lineage>
</organism>
<keyword evidence="3" id="KW-0624">Polysaccharide degradation</keyword>
<evidence type="ECO:0000256" key="4">
    <source>
        <dbReference type="SAM" id="MobiDB-lite"/>
    </source>
</evidence>
<dbReference type="InterPro" id="IPR017853">
    <property type="entry name" value="GH"/>
</dbReference>
<keyword evidence="3" id="KW-0146">Chitin degradation</keyword>
<dbReference type="GO" id="GO:0008843">
    <property type="term" value="F:endochitinase activity"/>
    <property type="evidence" value="ECO:0007669"/>
    <property type="project" value="UniProtKB-EC"/>
</dbReference>
<dbReference type="Gene3D" id="3.10.50.10">
    <property type="match status" value="1"/>
</dbReference>
<reference evidence="6 7" key="1">
    <citation type="journal article" date="2015" name="Stand. Genomic Sci.">
        <title>Genomic Encyclopedia of Bacterial and Archaeal Type Strains, Phase III: the genomes of soil and plant-associated and newly described type strains.</title>
        <authorList>
            <person name="Whitman W.B."/>
            <person name="Woyke T."/>
            <person name="Klenk H.P."/>
            <person name="Zhou Y."/>
            <person name="Lilburn T.G."/>
            <person name="Beck B.J."/>
            <person name="De Vos P."/>
            <person name="Vandamme P."/>
            <person name="Eisen J.A."/>
            <person name="Garrity G."/>
            <person name="Hugenholtz P."/>
            <person name="Kyrpides N.C."/>
        </authorList>
    </citation>
    <scope>NUCLEOTIDE SEQUENCE [LARGE SCALE GENOMIC DNA]</scope>
    <source>
        <strain evidence="6 7">ASC-9842</strain>
    </source>
</reference>
<accession>A0A4Q7RT48</accession>
<dbReference type="SMART" id="SM00636">
    <property type="entry name" value="Glyco_18"/>
    <property type="match status" value="1"/>
</dbReference>
<comment type="caution">
    <text evidence="6">The sequence shown here is derived from an EMBL/GenBank/DDBJ whole genome shotgun (WGS) entry which is preliminary data.</text>
</comment>
<dbReference type="OrthoDB" id="9775889at2"/>
<dbReference type="InterPro" id="IPR013783">
    <property type="entry name" value="Ig-like_fold"/>
</dbReference>
<dbReference type="PANTHER" id="PTHR11177">
    <property type="entry name" value="CHITINASE"/>
    <property type="match status" value="1"/>
</dbReference>
<dbReference type="RefSeq" id="WP_130392591.1">
    <property type="nucleotide sequence ID" value="NZ_SGXM01000005.1"/>
</dbReference>
<dbReference type="InterPro" id="IPR035986">
    <property type="entry name" value="PKD_dom_sf"/>
</dbReference>
<name>A0A4Q7RT48_9BURK</name>
<dbReference type="Proteomes" id="UP000291078">
    <property type="component" value="Unassembled WGS sequence"/>
</dbReference>
<evidence type="ECO:0000259" key="5">
    <source>
        <dbReference type="PROSITE" id="PS51910"/>
    </source>
</evidence>
<dbReference type="PROSITE" id="PS51910">
    <property type="entry name" value="GH18_2"/>
    <property type="match status" value="1"/>
</dbReference>
<dbReference type="InterPro" id="IPR022409">
    <property type="entry name" value="PKD/Chitinase_dom"/>
</dbReference>
<dbReference type="GO" id="GO:0008061">
    <property type="term" value="F:chitin binding"/>
    <property type="evidence" value="ECO:0007669"/>
    <property type="project" value="InterPro"/>
</dbReference>
<dbReference type="SUPFAM" id="SSF54556">
    <property type="entry name" value="Chitinase insertion domain"/>
    <property type="match status" value="1"/>
</dbReference>
<dbReference type="InterPro" id="IPR011583">
    <property type="entry name" value="Chitinase_II/V-like_cat"/>
</dbReference>
<dbReference type="InterPro" id="IPR050314">
    <property type="entry name" value="Glycosyl_Hydrlase_18"/>
</dbReference>
<keyword evidence="7" id="KW-1185">Reference proteome</keyword>
<evidence type="ECO:0000256" key="2">
    <source>
        <dbReference type="ARBA" id="ARBA00012729"/>
    </source>
</evidence>
<sequence length="901" mass="96805">MTKKTGNKSGQPLGQATQARAGLTSRVFRSGDPADNAPPRPARSVFAGRRKLLQAGRTNSKLVYDGDPGDPSIPASKGASDKTYQQNNFDPASEAEKYSYTSTRVAKRVYNKYGSTQNNTEVFGYYTDWSQYDGRLDGNFANSAAGRGTDLMLLDAAAYDRLIIGFAGIVGDQGEKRFTIDQAAVDFGKKLNEGTFTDPWGDVASFRNVGFTGWVSNDYKDLFDQKKAQGVLGGLAKLKQQNPKLKMSFSLGGWTMSGAFHAVAADASKRQTLIESLAYIFDRFPMFTEVDLDWEYPGMPGAGNPHGPEDASNFQLLVRGIKQRLPHVRVSIATGAAHATLLEADIPGMLAAGVEGINLMTYDFFGTPWAPKLAHHTNLYDLDMSDPEGFSIDRAVQYLLGVGVPSKNIFVGYAAYSRSARGALVSSWSPLAGTYDRGAGTTVGTYESGATEFYDILYNYLDLEAKSGINGFNVYTDTVADADYLYNAESEVFMSIDTPRSVREKGRYVLENNLGGLFTWTIDMDSGVLLNAAREGLGATPTQEVVDMEPFYFEGINVEDVDKPPVAVIEGPTEAFIGDMVKFSALRSVGSDLTYKWGATGLQFLDGWTGPAAEGVAPPPEHTYTVTLTVTDGRGRSATASQTFKVKTKTNQQPTSRITVMLESGTPYGLSGEASFDPDGHALTYLWDAPDLPFHNSTAELVEGTAPTVSTVTDYWVKLTVNDGSETNQSAIFLTVVPGDDVPGNVVARITGRTQYEAGAPIHLSAVESTGPAPLLFAWTAPGLSFDGADEISVSASAPIVDRDTTIQVTLTATGDAGTGDSDTATVEIQILAGGSSGEEGTWRPQSYDSGAEVTNNYQGQGLHRYRAKWWVGADQEPGDPAYTSTVDAGDSRPWLDLGPA</sequence>
<dbReference type="Gene3D" id="3.20.20.80">
    <property type="entry name" value="Glycosidases"/>
    <property type="match status" value="1"/>
</dbReference>
<feature type="compositionally biased region" description="Polar residues" evidence="4">
    <location>
        <begin position="7"/>
        <end position="18"/>
    </location>
</feature>
<evidence type="ECO:0000313" key="7">
    <source>
        <dbReference type="Proteomes" id="UP000291078"/>
    </source>
</evidence>
<dbReference type="GO" id="GO:0005975">
    <property type="term" value="P:carbohydrate metabolic process"/>
    <property type="evidence" value="ECO:0007669"/>
    <property type="project" value="InterPro"/>
</dbReference>
<gene>
    <name evidence="6" type="ORF">EV147_3626</name>
</gene>
<feature type="region of interest" description="Disordered" evidence="4">
    <location>
        <begin position="1"/>
        <end position="97"/>
    </location>
</feature>
<dbReference type="InterPro" id="IPR029070">
    <property type="entry name" value="Chitinase_insertion_sf"/>
</dbReference>
<dbReference type="PANTHER" id="PTHR11177:SF317">
    <property type="entry name" value="CHITINASE 12-RELATED"/>
    <property type="match status" value="1"/>
</dbReference>
<dbReference type="EMBL" id="SGXM01000005">
    <property type="protein sequence ID" value="RZT36307.1"/>
    <property type="molecule type" value="Genomic_DNA"/>
</dbReference>
<dbReference type="SUPFAM" id="SSF49299">
    <property type="entry name" value="PKD domain"/>
    <property type="match status" value="1"/>
</dbReference>
<protein>
    <recommendedName>
        <fullName evidence="2">chitinase</fullName>
        <ecNumber evidence="2">3.2.1.14</ecNumber>
    </recommendedName>
</protein>
<evidence type="ECO:0000313" key="6">
    <source>
        <dbReference type="EMBL" id="RZT36307.1"/>
    </source>
</evidence>
<evidence type="ECO:0000256" key="1">
    <source>
        <dbReference type="ARBA" id="ARBA00000822"/>
    </source>
</evidence>
<dbReference type="CDD" id="cd06548">
    <property type="entry name" value="GH18_chitinase"/>
    <property type="match status" value="1"/>
</dbReference>
<dbReference type="Pfam" id="PF00704">
    <property type="entry name" value="Glyco_hydro_18"/>
    <property type="match status" value="1"/>
</dbReference>
<dbReference type="GO" id="GO:0005576">
    <property type="term" value="C:extracellular region"/>
    <property type="evidence" value="ECO:0007669"/>
    <property type="project" value="TreeGrafter"/>
</dbReference>